<dbReference type="Proteomes" id="UP001595897">
    <property type="component" value="Unassembled WGS sequence"/>
</dbReference>
<sequence>MALFVLVVLTMLAGTMITIISGSNKSVVHEVYGLRAQQAAHAGIEALIAASFPVGGVAQACDTSLNSSAAFSNVNGFANCRYSASCSSSDIDFNDANYRYYRYSSTGFCDTGDSVVSRTLYVDAMQEDVP</sequence>
<protein>
    <submittedName>
        <fullName evidence="1">Type II secretory pathway component</fullName>
    </submittedName>
</protein>
<dbReference type="RefSeq" id="WP_382409167.1">
    <property type="nucleotide sequence ID" value="NZ_JBHSGU010000005.1"/>
</dbReference>
<proteinExistence type="predicted"/>
<name>A0ABV9LY32_9ALTE</name>
<evidence type="ECO:0000313" key="2">
    <source>
        <dbReference type="Proteomes" id="UP001595897"/>
    </source>
</evidence>
<dbReference type="EMBL" id="JBHSGU010000005">
    <property type="protein sequence ID" value="MFC4701064.1"/>
    <property type="molecule type" value="Genomic_DNA"/>
</dbReference>
<organism evidence="1 2">
    <name type="scientific">Glaciecola siphonariae</name>
    <dbReference type="NCBI Taxonomy" id="521012"/>
    <lineage>
        <taxon>Bacteria</taxon>
        <taxon>Pseudomonadati</taxon>
        <taxon>Pseudomonadota</taxon>
        <taxon>Gammaproteobacteria</taxon>
        <taxon>Alteromonadales</taxon>
        <taxon>Alteromonadaceae</taxon>
        <taxon>Glaciecola</taxon>
    </lineage>
</organism>
<evidence type="ECO:0000313" key="1">
    <source>
        <dbReference type="EMBL" id="MFC4701064.1"/>
    </source>
</evidence>
<gene>
    <name evidence="1" type="ORF">ACFO4O_12900</name>
</gene>
<comment type="caution">
    <text evidence="1">The sequence shown here is derived from an EMBL/GenBank/DDBJ whole genome shotgun (WGS) entry which is preliminary data.</text>
</comment>
<accession>A0ABV9LY32</accession>
<reference evidence="2" key="1">
    <citation type="journal article" date="2019" name="Int. J. Syst. Evol. Microbiol.">
        <title>The Global Catalogue of Microorganisms (GCM) 10K type strain sequencing project: providing services to taxonomists for standard genome sequencing and annotation.</title>
        <authorList>
            <consortium name="The Broad Institute Genomics Platform"/>
            <consortium name="The Broad Institute Genome Sequencing Center for Infectious Disease"/>
            <person name="Wu L."/>
            <person name="Ma J."/>
        </authorList>
    </citation>
    <scope>NUCLEOTIDE SEQUENCE [LARGE SCALE GENOMIC DNA]</scope>
    <source>
        <strain evidence="2">KACC 12507</strain>
    </source>
</reference>
<keyword evidence="2" id="KW-1185">Reference proteome</keyword>